<comment type="caution">
    <text evidence="6">The sequence shown here is derived from an EMBL/GenBank/DDBJ whole genome shotgun (WGS) entry which is preliminary data.</text>
</comment>
<dbReference type="GO" id="GO:0003905">
    <property type="term" value="F:alkylbase DNA N-glycosylase activity"/>
    <property type="evidence" value="ECO:0007669"/>
    <property type="project" value="InterPro"/>
</dbReference>
<dbReference type="NCBIfam" id="NF002002">
    <property type="entry name" value="PRK00802.1-2"/>
    <property type="match status" value="1"/>
</dbReference>
<dbReference type="CDD" id="cd00540">
    <property type="entry name" value="AAG"/>
    <property type="match status" value="1"/>
</dbReference>
<dbReference type="PANTHER" id="PTHR10429:SF0">
    <property type="entry name" value="DNA-3-METHYLADENINE GLYCOSYLASE"/>
    <property type="match status" value="1"/>
</dbReference>
<keyword evidence="7" id="KW-1185">Reference proteome</keyword>
<dbReference type="Pfam" id="PF02245">
    <property type="entry name" value="Pur_DNA_glyco"/>
    <property type="match status" value="1"/>
</dbReference>
<evidence type="ECO:0000256" key="3">
    <source>
        <dbReference type="ARBA" id="ARBA00022801"/>
    </source>
</evidence>
<dbReference type="EC" id="3.2.2.-" evidence="5"/>
<accession>A0A0A8XBX4</accession>
<dbReference type="OrthoDB" id="9794313at2"/>
<proteinExistence type="inferred from homology"/>
<dbReference type="InterPro" id="IPR003180">
    <property type="entry name" value="MPG"/>
</dbReference>
<gene>
    <name evidence="6" type="ORF">SAMD00020551_4740</name>
</gene>
<organism evidence="6 7">
    <name type="scientific">Mesobacillus selenatarsenatis (strain DSM 18680 / JCM 14380 / FERM P-15431 / SF-1)</name>
    <dbReference type="NCBI Taxonomy" id="1321606"/>
    <lineage>
        <taxon>Bacteria</taxon>
        <taxon>Bacillati</taxon>
        <taxon>Bacillota</taxon>
        <taxon>Bacilli</taxon>
        <taxon>Bacillales</taxon>
        <taxon>Bacillaceae</taxon>
        <taxon>Mesobacillus</taxon>
    </lineage>
</organism>
<dbReference type="Gene3D" id="3.10.300.10">
    <property type="entry name" value="Methylpurine-DNA glycosylase (MPG)"/>
    <property type="match status" value="1"/>
</dbReference>
<keyword evidence="2 5" id="KW-0227">DNA damage</keyword>
<protein>
    <recommendedName>
        <fullName evidence="5">Putative 3-methyladenine DNA glycosylase</fullName>
        <ecNumber evidence="5">3.2.2.-</ecNumber>
    </recommendedName>
</protein>
<dbReference type="NCBIfam" id="TIGR00567">
    <property type="entry name" value="3mg"/>
    <property type="match status" value="1"/>
</dbReference>
<dbReference type="RefSeq" id="WP_041968117.1">
    <property type="nucleotide sequence ID" value="NZ_BASE01000131.1"/>
</dbReference>
<dbReference type="Proteomes" id="UP000031014">
    <property type="component" value="Unassembled WGS sequence"/>
</dbReference>
<evidence type="ECO:0000256" key="1">
    <source>
        <dbReference type="ARBA" id="ARBA00009232"/>
    </source>
</evidence>
<dbReference type="SUPFAM" id="SSF50486">
    <property type="entry name" value="FMT C-terminal domain-like"/>
    <property type="match status" value="1"/>
</dbReference>
<sequence>MSEQCDTFQTLDNKFYQQPTLELAVSLLGCILVKETEEGTASGIIVETEAYVGPMDKAAHSYNNRRTKRTEIMFHEAGLAYTYVMHTHTLFNVVSGEEGNPEAVLIRAIQPVEGIDLMVKRRGMPDSANLTNGPGKLTKAMGINTSDYGHPLTEKPLFISQGFVPESISSGKRIGIDNSGEARDYPWRFWITGNRYVSRHQNAEKIIVLKDVSTNGGT</sequence>
<keyword evidence="4 5" id="KW-0234">DNA repair</keyword>
<evidence type="ECO:0000313" key="7">
    <source>
        <dbReference type="Proteomes" id="UP000031014"/>
    </source>
</evidence>
<dbReference type="HAMAP" id="MF_00527">
    <property type="entry name" value="3MGH"/>
    <property type="match status" value="1"/>
</dbReference>
<evidence type="ECO:0000256" key="5">
    <source>
        <dbReference type="HAMAP-Rule" id="MF_00527"/>
    </source>
</evidence>
<dbReference type="EMBL" id="BASE01000131">
    <property type="protein sequence ID" value="GAM16527.1"/>
    <property type="molecule type" value="Genomic_DNA"/>
</dbReference>
<dbReference type="GO" id="GO:0003677">
    <property type="term" value="F:DNA binding"/>
    <property type="evidence" value="ECO:0007669"/>
    <property type="project" value="InterPro"/>
</dbReference>
<evidence type="ECO:0000313" key="6">
    <source>
        <dbReference type="EMBL" id="GAM16527.1"/>
    </source>
</evidence>
<dbReference type="AlphaFoldDB" id="A0A0A8XBX4"/>
<reference evidence="6 7" key="1">
    <citation type="submission" date="2013-06" db="EMBL/GenBank/DDBJ databases">
        <title>Whole genome shotgun sequence of Bacillus selenatarsenatis SF-1.</title>
        <authorList>
            <person name="Kuroda M."/>
            <person name="Sei K."/>
            <person name="Yamashita M."/>
            <person name="Ike M."/>
        </authorList>
    </citation>
    <scope>NUCLEOTIDE SEQUENCE [LARGE SCALE GENOMIC DNA]</scope>
    <source>
        <strain evidence="6 7">SF-1</strain>
    </source>
</reference>
<dbReference type="FunFam" id="3.10.300.10:FF:000001">
    <property type="entry name" value="Putative 3-methyladenine DNA glycosylase"/>
    <property type="match status" value="1"/>
</dbReference>
<dbReference type="InterPro" id="IPR011034">
    <property type="entry name" value="Formyl_transferase-like_C_sf"/>
</dbReference>
<keyword evidence="3 5" id="KW-0378">Hydrolase</keyword>
<dbReference type="InterPro" id="IPR036995">
    <property type="entry name" value="MPG_sf"/>
</dbReference>
<name>A0A0A8XBX4_MESS1</name>
<dbReference type="GO" id="GO:0006284">
    <property type="term" value="P:base-excision repair"/>
    <property type="evidence" value="ECO:0007669"/>
    <property type="project" value="InterPro"/>
</dbReference>
<dbReference type="PANTHER" id="PTHR10429">
    <property type="entry name" value="DNA-3-METHYLADENINE GLYCOSYLASE"/>
    <property type="match status" value="1"/>
</dbReference>
<comment type="similarity">
    <text evidence="1 5">Belongs to the DNA glycosylase MPG family.</text>
</comment>
<keyword evidence="6" id="KW-0326">Glycosidase</keyword>
<evidence type="ECO:0000256" key="2">
    <source>
        <dbReference type="ARBA" id="ARBA00022763"/>
    </source>
</evidence>
<dbReference type="STRING" id="1321606.SAMD00020551_4740"/>
<evidence type="ECO:0000256" key="4">
    <source>
        <dbReference type="ARBA" id="ARBA00023204"/>
    </source>
</evidence>